<dbReference type="Proteomes" id="UP000024635">
    <property type="component" value="Unassembled WGS sequence"/>
</dbReference>
<evidence type="ECO:0000313" key="3">
    <source>
        <dbReference type="EMBL" id="EYB98687.1"/>
    </source>
</evidence>
<evidence type="ECO:0000256" key="2">
    <source>
        <dbReference type="SAM" id="SignalP"/>
    </source>
</evidence>
<protein>
    <submittedName>
        <fullName evidence="3">Uncharacterized protein</fullName>
    </submittedName>
</protein>
<evidence type="ECO:0000313" key="4">
    <source>
        <dbReference type="Proteomes" id="UP000024635"/>
    </source>
</evidence>
<feature type="compositionally biased region" description="Low complexity" evidence="1">
    <location>
        <begin position="34"/>
        <end position="43"/>
    </location>
</feature>
<dbReference type="EMBL" id="JARK01001465">
    <property type="protein sequence ID" value="EYB98687.1"/>
    <property type="molecule type" value="Genomic_DNA"/>
</dbReference>
<feature type="compositionally biased region" description="Polar residues" evidence="1">
    <location>
        <begin position="101"/>
        <end position="111"/>
    </location>
</feature>
<feature type="chain" id="PRO_5001490559" evidence="2">
    <location>
        <begin position="20"/>
        <end position="111"/>
    </location>
</feature>
<proteinExistence type="predicted"/>
<feature type="region of interest" description="Disordered" evidence="1">
    <location>
        <begin position="28"/>
        <end position="111"/>
    </location>
</feature>
<feature type="compositionally biased region" description="Gly residues" evidence="1">
    <location>
        <begin position="45"/>
        <end position="63"/>
    </location>
</feature>
<accession>A0A016T7N8</accession>
<gene>
    <name evidence="3" type="primary">Acey_s0129.g1502</name>
    <name evidence="3" type="ORF">Y032_0129g1502</name>
</gene>
<organism evidence="3 4">
    <name type="scientific">Ancylostoma ceylanicum</name>
    <dbReference type="NCBI Taxonomy" id="53326"/>
    <lineage>
        <taxon>Eukaryota</taxon>
        <taxon>Metazoa</taxon>
        <taxon>Ecdysozoa</taxon>
        <taxon>Nematoda</taxon>
        <taxon>Chromadorea</taxon>
        <taxon>Rhabditida</taxon>
        <taxon>Rhabditina</taxon>
        <taxon>Rhabditomorpha</taxon>
        <taxon>Strongyloidea</taxon>
        <taxon>Ancylostomatidae</taxon>
        <taxon>Ancylostomatinae</taxon>
        <taxon>Ancylostoma</taxon>
    </lineage>
</organism>
<reference evidence="4" key="1">
    <citation type="journal article" date="2015" name="Nat. Genet.">
        <title>The genome and transcriptome of the zoonotic hookworm Ancylostoma ceylanicum identify infection-specific gene families.</title>
        <authorList>
            <person name="Schwarz E.M."/>
            <person name="Hu Y."/>
            <person name="Antoshechkin I."/>
            <person name="Miller M.M."/>
            <person name="Sternberg P.W."/>
            <person name="Aroian R.V."/>
        </authorList>
    </citation>
    <scope>NUCLEOTIDE SEQUENCE</scope>
    <source>
        <strain evidence="4">HY135</strain>
    </source>
</reference>
<name>A0A016T7N8_9BILA</name>
<comment type="caution">
    <text evidence="3">The sequence shown here is derived from an EMBL/GenBank/DDBJ whole genome shotgun (WGS) entry which is preliminary data.</text>
</comment>
<feature type="signal peptide" evidence="2">
    <location>
        <begin position="1"/>
        <end position="19"/>
    </location>
</feature>
<dbReference type="PROSITE" id="PS51257">
    <property type="entry name" value="PROKAR_LIPOPROTEIN"/>
    <property type="match status" value="1"/>
</dbReference>
<feature type="compositionally biased region" description="Gly residues" evidence="1">
    <location>
        <begin position="84"/>
        <end position="96"/>
    </location>
</feature>
<keyword evidence="2" id="KW-0732">Signal</keyword>
<dbReference type="AlphaFoldDB" id="A0A016T7N8"/>
<sequence length="111" mass="11518">MRMSLSLLIIFALIACACSQWNTGPNWQGGGQNQFGPGPQVPNWQGGGNPWQSGGQFGPGGNTGPNTNIPGWQGIGPQLPPGQAGMGGNTWGGQGQWPGQFSNQRTQKSIA</sequence>
<evidence type="ECO:0000256" key="1">
    <source>
        <dbReference type="SAM" id="MobiDB-lite"/>
    </source>
</evidence>
<keyword evidence="4" id="KW-1185">Reference proteome</keyword>